<dbReference type="InterPro" id="IPR003265">
    <property type="entry name" value="HhH-GPD_domain"/>
</dbReference>
<dbReference type="InterPro" id="IPR023170">
    <property type="entry name" value="HhH_base_excis_C"/>
</dbReference>
<accession>A0A1G6KX57</accession>
<feature type="domain" description="HhH-GPD" evidence="5">
    <location>
        <begin position="33"/>
        <end position="184"/>
    </location>
</feature>
<dbReference type="PANTHER" id="PTHR10359">
    <property type="entry name" value="A/G-SPECIFIC ADENINE GLYCOSYLASE/ENDONUCLEASE III"/>
    <property type="match status" value="1"/>
</dbReference>
<evidence type="ECO:0000256" key="4">
    <source>
        <dbReference type="ARBA" id="ARBA00023014"/>
    </source>
</evidence>
<sequence length="200" mass="23662">MLIEIYKSLLQFFGKQYWWPAETKDEIIIGAILTQNTSWHNVEKAIFNLKKEGFCSLCKIREIPLEDIQQLIKPAGFYKQKSVYLKEIARFFENFDENTDTLQFRKMLLNVKGIGFETADSILLYAFSRPVFVIDAYTIRLLKRKKLFESSKYEEVQSFFMQNLPKDVELFKEYHALIVKLAKTYCRKNPYCTECPIKCA</sequence>
<protein>
    <submittedName>
        <fullName evidence="6">DNA-3-methyladenine glycosylase III</fullName>
    </submittedName>
</protein>
<dbReference type="OrthoDB" id="9802365at2"/>
<reference evidence="7" key="1">
    <citation type="submission" date="2016-10" db="EMBL/GenBank/DDBJ databases">
        <authorList>
            <person name="Varghese N."/>
            <person name="Submissions S."/>
        </authorList>
    </citation>
    <scope>NUCLEOTIDE SEQUENCE [LARGE SCALE GENOMIC DNA]</scope>
    <source>
        <strain evidence="7">DSM 8415</strain>
    </source>
</reference>
<keyword evidence="7" id="KW-1185">Reference proteome</keyword>
<dbReference type="CDD" id="cd00056">
    <property type="entry name" value="ENDO3c"/>
    <property type="match status" value="1"/>
</dbReference>
<dbReference type="AlphaFoldDB" id="A0A1G6KX57"/>
<evidence type="ECO:0000256" key="3">
    <source>
        <dbReference type="ARBA" id="ARBA00023004"/>
    </source>
</evidence>
<dbReference type="GO" id="GO:0006284">
    <property type="term" value="P:base-excision repair"/>
    <property type="evidence" value="ECO:0007669"/>
    <property type="project" value="InterPro"/>
</dbReference>
<gene>
    <name evidence="6" type="ORF">SAMN05660835_00711</name>
</gene>
<keyword evidence="1" id="KW-0004">4Fe-4S</keyword>
<dbReference type="EMBL" id="FMYU01000004">
    <property type="protein sequence ID" value="SDC35388.1"/>
    <property type="molecule type" value="Genomic_DNA"/>
</dbReference>
<proteinExistence type="predicted"/>
<evidence type="ECO:0000256" key="1">
    <source>
        <dbReference type="ARBA" id="ARBA00022485"/>
    </source>
</evidence>
<dbReference type="Gene3D" id="1.10.340.30">
    <property type="entry name" value="Hypothetical protein, domain 2"/>
    <property type="match status" value="1"/>
</dbReference>
<dbReference type="GO" id="GO:0046872">
    <property type="term" value="F:metal ion binding"/>
    <property type="evidence" value="ECO:0007669"/>
    <property type="project" value="UniProtKB-KW"/>
</dbReference>
<keyword evidence="3" id="KW-0408">Iron</keyword>
<keyword evidence="4" id="KW-0411">Iron-sulfur</keyword>
<dbReference type="PIRSF" id="PIRSF001435">
    <property type="entry name" value="Nth"/>
    <property type="match status" value="1"/>
</dbReference>
<evidence type="ECO:0000259" key="5">
    <source>
        <dbReference type="SMART" id="SM00478"/>
    </source>
</evidence>
<dbReference type="Gene3D" id="1.10.1670.10">
    <property type="entry name" value="Helix-hairpin-Helix base-excision DNA repair enzymes (C-terminal)"/>
    <property type="match status" value="1"/>
</dbReference>
<evidence type="ECO:0000256" key="2">
    <source>
        <dbReference type="ARBA" id="ARBA00022723"/>
    </source>
</evidence>
<dbReference type="GO" id="GO:0003824">
    <property type="term" value="F:catalytic activity"/>
    <property type="evidence" value="ECO:0007669"/>
    <property type="project" value="InterPro"/>
</dbReference>
<organism evidence="6 7">
    <name type="scientific">Desulfurella multipotens</name>
    <dbReference type="NCBI Taxonomy" id="79269"/>
    <lineage>
        <taxon>Bacteria</taxon>
        <taxon>Pseudomonadati</taxon>
        <taxon>Campylobacterota</taxon>
        <taxon>Desulfurellia</taxon>
        <taxon>Desulfurellales</taxon>
        <taxon>Desulfurellaceae</taxon>
        <taxon>Desulfurella</taxon>
    </lineage>
</organism>
<evidence type="ECO:0000313" key="7">
    <source>
        <dbReference type="Proteomes" id="UP000199411"/>
    </source>
</evidence>
<dbReference type="PANTHER" id="PTHR10359:SF19">
    <property type="entry name" value="DNA REPAIR GLYCOSYLASE MJ1434-RELATED"/>
    <property type="match status" value="1"/>
</dbReference>
<dbReference type="SMART" id="SM00478">
    <property type="entry name" value="ENDO3c"/>
    <property type="match status" value="1"/>
</dbReference>
<dbReference type="GO" id="GO:0051539">
    <property type="term" value="F:4 iron, 4 sulfur cluster binding"/>
    <property type="evidence" value="ECO:0007669"/>
    <property type="project" value="UniProtKB-KW"/>
</dbReference>
<dbReference type="Pfam" id="PF00730">
    <property type="entry name" value="HhH-GPD"/>
    <property type="match status" value="1"/>
</dbReference>
<dbReference type="RefSeq" id="WP_092128178.1">
    <property type="nucleotide sequence ID" value="NZ_FMYU01000004.1"/>
</dbReference>
<dbReference type="SUPFAM" id="SSF48150">
    <property type="entry name" value="DNA-glycosylase"/>
    <property type="match status" value="1"/>
</dbReference>
<evidence type="ECO:0000313" key="6">
    <source>
        <dbReference type="EMBL" id="SDC35388.1"/>
    </source>
</evidence>
<keyword evidence="2" id="KW-0479">Metal-binding</keyword>
<dbReference type="InterPro" id="IPR011257">
    <property type="entry name" value="DNA_glycosylase"/>
</dbReference>
<name>A0A1G6KX57_9BACT</name>
<dbReference type="Proteomes" id="UP000199411">
    <property type="component" value="Unassembled WGS sequence"/>
</dbReference>